<comment type="caution">
    <text evidence="2">The sequence shown here is derived from an EMBL/GenBank/DDBJ whole genome shotgun (WGS) entry which is preliminary data.</text>
</comment>
<proteinExistence type="predicted"/>
<sequence>MWDAPQNAPESGKLSGEKINREKSQTADKPRRLDIVR</sequence>
<evidence type="ECO:0000256" key="1">
    <source>
        <dbReference type="SAM" id="MobiDB-lite"/>
    </source>
</evidence>
<reference evidence="2 3" key="1">
    <citation type="submission" date="2015-03" db="EMBL/GenBank/DDBJ databases">
        <authorList>
            <consortium name="Pathogen Informatics"/>
            <person name="Murphy D."/>
        </authorList>
    </citation>
    <scope>NUCLEOTIDE SEQUENCE [LARGE SCALE GENOMIC DNA]</scope>
    <source>
        <strain evidence="2 3">IP05342</strain>
    </source>
</reference>
<organism evidence="2 3">
    <name type="scientific">Yersinia enterocolitica</name>
    <dbReference type="NCBI Taxonomy" id="630"/>
    <lineage>
        <taxon>Bacteria</taxon>
        <taxon>Pseudomonadati</taxon>
        <taxon>Pseudomonadota</taxon>
        <taxon>Gammaproteobacteria</taxon>
        <taxon>Enterobacterales</taxon>
        <taxon>Yersiniaceae</taxon>
        <taxon>Yersinia</taxon>
    </lineage>
</organism>
<dbReference type="EMBL" id="CPXJ01000029">
    <property type="protein sequence ID" value="CND91550.1"/>
    <property type="molecule type" value="Genomic_DNA"/>
</dbReference>
<feature type="region of interest" description="Disordered" evidence="1">
    <location>
        <begin position="1"/>
        <end position="37"/>
    </location>
</feature>
<feature type="compositionally biased region" description="Basic and acidic residues" evidence="1">
    <location>
        <begin position="15"/>
        <end position="37"/>
    </location>
</feature>
<gene>
    <name evidence="2" type="ORF">ERS137959_02547</name>
</gene>
<dbReference type="Proteomes" id="UP000041601">
    <property type="component" value="Unassembled WGS sequence"/>
</dbReference>
<name>A0ABM9S1R0_YEREN</name>
<keyword evidence="3" id="KW-1185">Reference proteome</keyword>
<protein>
    <submittedName>
        <fullName evidence="2">Uncharacterized protein</fullName>
    </submittedName>
</protein>
<accession>A0ABM9S1R0</accession>
<evidence type="ECO:0000313" key="2">
    <source>
        <dbReference type="EMBL" id="CND91550.1"/>
    </source>
</evidence>
<evidence type="ECO:0000313" key="3">
    <source>
        <dbReference type="Proteomes" id="UP000041601"/>
    </source>
</evidence>